<dbReference type="InterPro" id="IPR039569">
    <property type="entry name" value="FAS1-like_DH_region"/>
</dbReference>
<dbReference type="Pfam" id="PF13452">
    <property type="entry name" value="FAS1_DH_region"/>
    <property type="match status" value="1"/>
</dbReference>
<dbReference type="GO" id="GO:0006633">
    <property type="term" value="P:fatty acid biosynthetic process"/>
    <property type="evidence" value="ECO:0007669"/>
    <property type="project" value="TreeGrafter"/>
</dbReference>
<dbReference type="CDD" id="cd03441">
    <property type="entry name" value="R_hydratase_like"/>
    <property type="match status" value="1"/>
</dbReference>
<keyword evidence="4" id="KW-1185">Reference proteome</keyword>
<evidence type="ECO:0000313" key="4">
    <source>
        <dbReference type="Proteomes" id="UP000000628"/>
    </source>
</evidence>
<evidence type="ECO:0000313" key="3">
    <source>
        <dbReference type="EMBL" id="ACV08226.1"/>
    </source>
</evidence>
<dbReference type="GO" id="GO:0019171">
    <property type="term" value="F:(3R)-hydroxyacyl-[acyl-carrier-protein] dehydratase activity"/>
    <property type="evidence" value="ECO:0007669"/>
    <property type="project" value="TreeGrafter"/>
</dbReference>
<dbReference type="OrthoDB" id="5415111at2"/>
<proteinExistence type="inferred from homology"/>
<evidence type="ECO:0000259" key="2">
    <source>
        <dbReference type="Pfam" id="PF13452"/>
    </source>
</evidence>
<comment type="similarity">
    <text evidence="1">Belongs to the UPF0336 family.</text>
</comment>
<dbReference type="PANTHER" id="PTHR43437">
    <property type="entry name" value="HYDROXYACYL-THIOESTER DEHYDRATASE TYPE 2, MITOCHONDRIAL-RELATED"/>
    <property type="match status" value="1"/>
</dbReference>
<protein>
    <recommendedName>
        <fullName evidence="1">UPF0336 protein Jden_0562</fullName>
    </recommendedName>
</protein>
<dbReference type="Proteomes" id="UP000000628">
    <property type="component" value="Chromosome"/>
</dbReference>
<gene>
    <name evidence="3" type="ordered locus">Jden_0562</name>
</gene>
<dbReference type="Gene3D" id="3.10.129.10">
    <property type="entry name" value="Hotdog Thioesterase"/>
    <property type="match status" value="1"/>
</dbReference>
<dbReference type="STRING" id="471856.Jden_0562"/>
<dbReference type="InterPro" id="IPR016709">
    <property type="entry name" value="HadA-like"/>
</dbReference>
<dbReference type="SUPFAM" id="SSF54637">
    <property type="entry name" value="Thioesterase/thiol ester dehydrase-isomerase"/>
    <property type="match status" value="1"/>
</dbReference>
<dbReference type="eggNOG" id="COG2030">
    <property type="taxonomic scope" value="Bacteria"/>
</dbReference>
<dbReference type="EMBL" id="CP001706">
    <property type="protein sequence ID" value="ACV08226.1"/>
    <property type="molecule type" value="Genomic_DNA"/>
</dbReference>
<evidence type="ECO:0000256" key="1">
    <source>
        <dbReference type="HAMAP-Rule" id="MF_00799"/>
    </source>
</evidence>
<dbReference type="RefSeq" id="WP_015770855.1">
    <property type="nucleotide sequence ID" value="NC_013174.1"/>
</dbReference>
<reference evidence="3 4" key="1">
    <citation type="journal article" date="2009" name="Stand. Genomic Sci.">
        <title>Complete genome sequence of Jonesia denitrificans type strain (Prevot 55134).</title>
        <authorList>
            <person name="Pukall R."/>
            <person name="Gehrich-Schroter G."/>
            <person name="Lapidus A."/>
            <person name="Nolan M."/>
            <person name="Glavina Del Rio T."/>
            <person name="Lucas S."/>
            <person name="Chen F."/>
            <person name="Tice H."/>
            <person name="Pitluck S."/>
            <person name="Cheng J.F."/>
            <person name="Copeland A."/>
            <person name="Saunders E."/>
            <person name="Brettin T."/>
            <person name="Detter J.C."/>
            <person name="Bruce D."/>
            <person name="Goodwin L."/>
            <person name="Pati A."/>
            <person name="Ivanova N."/>
            <person name="Mavromatis K."/>
            <person name="Ovchinnikova G."/>
            <person name="Chen A."/>
            <person name="Palaniappan K."/>
            <person name="Land M."/>
            <person name="Hauser L."/>
            <person name="Chang Y.J."/>
            <person name="Jeffries C.D."/>
            <person name="Chain P."/>
            <person name="Goker M."/>
            <person name="Bristow J."/>
            <person name="Eisen J.A."/>
            <person name="Markowitz V."/>
            <person name="Hugenholtz P."/>
            <person name="Kyrpides N.C."/>
            <person name="Klenk H.P."/>
            <person name="Han C."/>
        </authorList>
    </citation>
    <scope>NUCLEOTIDE SEQUENCE [LARGE SCALE GENOMIC DNA]</scope>
    <source>
        <strain evidence="4">ATCC 14870 / DSM 20603 / BCRC 15368 / CIP 55.134 / JCM 11481 / NBRC 15587 / NCTC 10816 / Prevot 55134</strain>
    </source>
</reference>
<dbReference type="InterPro" id="IPR050965">
    <property type="entry name" value="UPF0336/Enoyl-CoA_hydratase"/>
</dbReference>
<organism evidence="3 4">
    <name type="scientific">Jonesia denitrificans (strain ATCC 14870 / DSM 20603 / BCRC 15368 / CIP 55.134 / JCM 11481 / NBRC 15587 / NCTC 10816 / Prevot 55134)</name>
    <name type="common">Listeria denitrificans</name>
    <dbReference type="NCBI Taxonomy" id="471856"/>
    <lineage>
        <taxon>Bacteria</taxon>
        <taxon>Bacillati</taxon>
        <taxon>Actinomycetota</taxon>
        <taxon>Actinomycetes</taxon>
        <taxon>Micrococcales</taxon>
        <taxon>Jonesiaceae</taxon>
        <taxon>Jonesia</taxon>
    </lineage>
</organism>
<feature type="domain" description="FAS1-like dehydratase" evidence="2">
    <location>
        <begin position="7"/>
        <end position="127"/>
    </location>
</feature>
<dbReference type="KEGG" id="jde:Jden_0562"/>
<dbReference type="AlphaFoldDB" id="C7R0R9"/>
<dbReference type="HAMAP" id="MF_00799">
    <property type="entry name" value="UPF0336"/>
    <property type="match status" value="1"/>
</dbReference>
<dbReference type="HOGENOM" id="CLU_116276_0_0_11"/>
<name>C7R0R9_JONDD</name>
<sequence length="160" mass="17346">MAINHEFVGRQYPRTAPYQVSRAKISEFARAVGSTNPACFQLEAARGCGFSDLVAPSTFAVIVAQQAEAQYIEDPDARVDFSRVVHADERMTYSRPIVAGDDLVTELYVDKIVERGALAMVTTRCEVFSVPHQGTPDVTDGAGEHVVTVVSTLAIRGEDA</sequence>
<dbReference type="PIRSF" id="PIRSF018072">
    <property type="entry name" value="UCP018072"/>
    <property type="match status" value="1"/>
</dbReference>
<dbReference type="InterPro" id="IPR029069">
    <property type="entry name" value="HotDog_dom_sf"/>
</dbReference>
<accession>C7R0R9</accession>
<dbReference type="PANTHER" id="PTHR43437:SF3">
    <property type="entry name" value="HYDROXYACYL-THIOESTER DEHYDRATASE TYPE 2, MITOCHONDRIAL"/>
    <property type="match status" value="1"/>
</dbReference>